<comment type="caution">
    <text evidence="2">The sequence shown here is derived from an EMBL/GenBank/DDBJ whole genome shotgun (WGS) entry which is preliminary data.</text>
</comment>
<sequence>MQAKWLDKIFVDGERKKGEKSKALVALDTRVNKPQLEKAEQGPDELKAGSATKATSYALAFCGIHERTRTGPPTESTWGPTWSRHWSV</sequence>
<dbReference type="OrthoDB" id="1905229at2759"/>
<evidence type="ECO:0000313" key="2">
    <source>
        <dbReference type="EMBL" id="KAG0455504.1"/>
    </source>
</evidence>
<dbReference type="Proteomes" id="UP000636800">
    <property type="component" value="Chromosome 13"/>
</dbReference>
<evidence type="ECO:0000313" key="3">
    <source>
        <dbReference type="Proteomes" id="UP000636800"/>
    </source>
</evidence>
<gene>
    <name evidence="2" type="ORF">HPP92_024796</name>
</gene>
<organism evidence="2 3">
    <name type="scientific">Vanilla planifolia</name>
    <name type="common">Vanilla</name>
    <dbReference type="NCBI Taxonomy" id="51239"/>
    <lineage>
        <taxon>Eukaryota</taxon>
        <taxon>Viridiplantae</taxon>
        <taxon>Streptophyta</taxon>
        <taxon>Embryophyta</taxon>
        <taxon>Tracheophyta</taxon>
        <taxon>Spermatophyta</taxon>
        <taxon>Magnoliopsida</taxon>
        <taxon>Liliopsida</taxon>
        <taxon>Asparagales</taxon>
        <taxon>Orchidaceae</taxon>
        <taxon>Vanilloideae</taxon>
        <taxon>Vanilleae</taxon>
        <taxon>Vanilla</taxon>
    </lineage>
</organism>
<feature type="compositionally biased region" description="Polar residues" evidence="1">
    <location>
        <begin position="71"/>
        <end position="88"/>
    </location>
</feature>
<reference evidence="2 3" key="1">
    <citation type="journal article" date="2020" name="Nat. Food">
        <title>A phased Vanilla planifolia genome enables genetic improvement of flavour and production.</title>
        <authorList>
            <person name="Hasing T."/>
            <person name="Tang H."/>
            <person name="Brym M."/>
            <person name="Khazi F."/>
            <person name="Huang T."/>
            <person name="Chambers A.H."/>
        </authorList>
    </citation>
    <scope>NUCLEOTIDE SEQUENCE [LARGE SCALE GENOMIC DNA]</scope>
    <source>
        <tissue evidence="2">Leaf</tissue>
    </source>
</reference>
<dbReference type="AlphaFoldDB" id="A0A835PPQ3"/>
<evidence type="ECO:0000256" key="1">
    <source>
        <dbReference type="SAM" id="MobiDB-lite"/>
    </source>
</evidence>
<keyword evidence="3" id="KW-1185">Reference proteome</keyword>
<feature type="region of interest" description="Disordered" evidence="1">
    <location>
        <begin position="68"/>
        <end position="88"/>
    </location>
</feature>
<accession>A0A835PPQ3</accession>
<dbReference type="EMBL" id="JADCNL010000013">
    <property type="protein sequence ID" value="KAG0455504.1"/>
    <property type="molecule type" value="Genomic_DNA"/>
</dbReference>
<proteinExistence type="predicted"/>
<name>A0A835PPQ3_VANPL</name>
<protein>
    <submittedName>
        <fullName evidence="2">Uncharacterized protein</fullName>
    </submittedName>
</protein>